<protein>
    <recommendedName>
        <fullName evidence="1">Cyclic nucleotide-binding domain-containing protein</fullName>
    </recommendedName>
</protein>
<dbReference type="InterPro" id="IPR000595">
    <property type="entry name" value="cNMP-bd_dom"/>
</dbReference>
<evidence type="ECO:0000313" key="2">
    <source>
        <dbReference type="EMBL" id="AOX00149.1"/>
    </source>
</evidence>
<sequence length="134" mass="15014">MGETPKTALHRYSLLPTPYSLLPTPYSLLFNFIAMTFTTSPIQEFIASVSPFNQLPTTALEKLSAQLQPVHYHLGETILMREKIPSHVVILYQGQARLLGYDPRTKKEVTVQKLSPGAILGWASLAVRQKKPHT</sequence>
<dbReference type="Proteomes" id="UP000177870">
    <property type="component" value="Chromosome"/>
</dbReference>
<reference evidence="3" key="1">
    <citation type="submission" date="2016-10" db="EMBL/GenBank/DDBJ databases">
        <title>Comparative genomics uncovers the prolific and rare metabolic potential of the cyanobacterial genus Moorea.</title>
        <authorList>
            <person name="Leao T."/>
            <person name="Castelao G."/>
            <person name="Korobeynikov A."/>
            <person name="Monroe E.A."/>
            <person name="Podell S."/>
            <person name="Glukhov E."/>
            <person name="Allen E."/>
            <person name="Gerwick W.H."/>
            <person name="Gerwick L."/>
        </authorList>
    </citation>
    <scope>NUCLEOTIDE SEQUENCE [LARGE SCALE GENOMIC DNA]</scope>
    <source>
        <strain evidence="3">PAL-8-15-08-1</strain>
    </source>
</reference>
<dbReference type="EMBL" id="CP017599">
    <property type="protein sequence ID" value="AOX00149.1"/>
    <property type="molecule type" value="Genomic_DNA"/>
</dbReference>
<dbReference type="CDD" id="cd00038">
    <property type="entry name" value="CAP_ED"/>
    <property type="match status" value="1"/>
</dbReference>
<dbReference type="STRING" id="1458985.BJP34_12440"/>
<accession>A0A1D8TR78</accession>
<dbReference type="InterPro" id="IPR018490">
    <property type="entry name" value="cNMP-bd_dom_sf"/>
</dbReference>
<name>A0A1D8TR78_9CYAN</name>
<dbReference type="SUPFAM" id="SSF51206">
    <property type="entry name" value="cAMP-binding domain-like"/>
    <property type="match status" value="1"/>
</dbReference>
<evidence type="ECO:0000313" key="3">
    <source>
        <dbReference type="Proteomes" id="UP000177870"/>
    </source>
</evidence>
<feature type="domain" description="Cyclic nucleotide-binding" evidence="1">
    <location>
        <begin position="51"/>
        <end position="134"/>
    </location>
</feature>
<proteinExistence type="predicted"/>
<gene>
    <name evidence="2" type="ORF">BJP34_12440</name>
</gene>
<dbReference type="AlphaFoldDB" id="A0A1D8TR78"/>
<evidence type="ECO:0000259" key="1">
    <source>
        <dbReference type="PROSITE" id="PS50042"/>
    </source>
</evidence>
<organism evidence="2 3">
    <name type="scientific">Moorena producens PAL-8-15-08-1</name>
    <dbReference type="NCBI Taxonomy" id="1458985"/>
    <lineage>
        <taxon>Bacteria</taxon>
        <taxon>Bacillati</taxon>
        <taxon>Cyanobacteriota</taxon>
        <taxon>Cyanophyceae</taxon>
        <taxon>Coleofasciculales</taxon>
        <taxon>Coleofasciculaceae</taxon>
        <taxon>Moorena</taxon>
    </lineage>
</organism>
<dbReference type="InterPro" id="IPR014710">
    <property type="entry name" value="RmlC-like_jellyroll"/>
</dbReference>
<dbReference type="KEGG" id="mpro:BJP34_12440"/>
<dbReference type="PROSITE" id="PS50042">
    <property type="entry name" value="CNMP_BINDING_3"/>
    <property type="match status" value="1"/>
</dbReference>
<dbReference type="Gene3D" id="2.60.120.10">
    <property type="entry name" value="Jelly Rolls"/>
    <property type="match status" value="1"/>
</dbReference>